<keyword evidence="1" id="KW-1133">Transmembrane helix</keyword>
<feature type="transmembrane region" description="Helical" evidence="1">
    <location>
        <begin position="197"/>
        <end position="215"/>
    </location>
</feature>
<evidence type="ECO:0000313" key="3">
    <source>
        <dbReference type="EMBL" id="MFF3228660.1"/>
    </source>
</evidence>
<dbReference type="Proteomes" id="UP001601948">
    <property type="component" value="Unassembled WGS sequence"/>
</dbReference>
<organism evidence="3 4">
    <name type="scientific">Nocardia suismassiliense</name>
    <dbReference type="NCBI Taxonomy" id="2077092"/>
    <lineage>
        <taxon>Bacteria</taxon>
        <taxon>Bacillati</taxon>
        <taxon>Actinomycetota</taxon>
        <taxon>Actinomycetes</taxon>
        <taxon>Mycobacteriales</taxon>
        <taxon>Nocardiaceae</taxon>
        <taxon>Nocardia</taxon>
    </lineage>
</organism>
<evidence type="ECO:0000256" key="2">
    <source>
        <dbReference type="SAM" id="SignalP"/>
    </source>
</evidence>
<dbReference type="EMBL" id="JBIAPI010000015">
    <property type="protein sequence ID" value="MFF3228660.1"/>
    <property type="molecule type" value="Genomic_DNA"/>
</dbReference>
<proteinExistence type="predicted"/>
<reference evidence="3 4" key="1">
    <citation type="submission" date="2024-10" db="EMBL/GenBank/DDBJ databases">
        <title>The Natural Products Discovery Center: Release of the First 8490 Sequenced Strains for Exploring Actinobacteria Biosynthetic Diversity.</title>
        <authorList>
            <person name="Kalkreuter E."/>
            <person name="Kautsar S.A."/>
            <person name="Yang D."/>
            <person name="Bader C.D."/>
            <person name="Teijaro C.N."/>
            <person name="Fluegel L."/>
            <person name="Davis C.M."/>
            <person name="Simpson J.R."/>
            <person name="Lauterbach L."/>
            <person name="Steele A.D."/>
            <person name="Gui C."/>
            <person name="Meng S."/>
            <person name="Li G."/>
            <person name="Viehrig K."/>
            <person name="Ye F."/>
            <person name="Su P."/>
            <person name="Kiefer A.F."/>
            <person name="Nichols A."/>
            <person name="Cepeda A.J."/>
            <person name="Yan W."/>
            <person name="Fan B."/>
            <person name="Jiang Y."/>
            <person name="Adhikari A."/>
            <person name="Zheng C.-J."/>
            <person name="Schuster L."/>
            <person name="Cowan T.M."/>
            <person name="Smanski M.J."/>
            <person name="Chevrette M.G."/>
            <person name="De Carvalho L.P.S."/>
            <person name="Shen B."/>
        </authorList>
    </citation>
    <scope>NUCLEOTIDE SEQUENCE [LARGE SCALE GENOMIC DNA]</scope>
    <source>
        <strain evidence="3 4">NPDC003040</strain>
    </source>
</reference>
<keyword evidence="1" id="KW-0812">Transmembrane</keyword>
<comment type="caution">
    <text evidence="3">The sequence shown here is derived from an EMBL/GenBank/DDBJ whole genome shotgun (WGS) entry which is preliminary data.</text>
</comment>
<evidence type="ECO:0008006" key="5">
    <source>
        <dbReference type="Google" id="ProtNLM"/>
    </source>
</evidence>
<name>A0ABW6R559_9NOCA</name>
<keyword evidence="1" id="KW-0472">Membrane</keyword>
<accession>A0ABW6R559</accession>
<feature type="signal peptide" evidence="2">
    <location>
        <begin position="1"/>
        <end position="24"/>
    </location>
</feature>
<feature type="chain" id="PRO_5046952625" description="Flp pilus assembly protein TadB" evidence="2">
    <location>
        <begin position="25"/>
        <end position="297"/>
    </location>
</feature>
<evidence type="ECO:0000313" key="4">
    <source>
        <dbReference type="Proteomes" id="UP001601948"/>
    </source>
</evidence>
<feature type="transmembrane region" description="Helical" evidence="1">
    <location>
        <begin position="269"/>
        <end position="288"/>
    </location>
</feature>
<sequence length="297" mass="32047">MLELSFVNLYLIFAGLMGASAAMAAVWVATGVSAFRAYVYAALDARITELNGGQPVSRRASLVGHGRRFALSVINPFAGMRDDTITWAREMQRQARLTHDESTRRLSYVLVMSQGRTVGHVDSSRTSSEPLESIAERRGLAASRQLVNAIEAAPTMDALRAVMRGYHRRVSAILVKALHDQRTRRLCTPIGARLLDFGGRGTVLGLLLSLFLSTGGNIDQTMTRTGALTMVGGALGLTMFAASMIRTVVQVDGIAEWTVLRLAGKSPEVFAALLPLVLAGLMYGTWYCSTALQSLLG</sequence>
<feature type="transmembrane region" description="Helical" evidence="1">
    <location>
        <begin position="227"/>
        <end position="249"/>
    </location>
</feature>
<gene>
    <name evidence="3" type="ORF">ACFYV7_38100</name>
</gene>
<keyword evidence="4" id="KW-1185">Reference proteome</keyword>
<protein>
    <recommendedName>
        <fullName evidence="5">Flp pilus assembly protein TadB</fullName>
    </recommendedName>
</protein>
<keyword evidence="2" id="KW-0732">Signal</keyword>
<evidence type="ECO:0000256" key="1">
    <source>
        <dbReference type="SAM" id="Phobius"/>
    </source>
</evidence>
<dbReference type="RefSeq" id="WP_387725642.1">
    <property type="nucleotide sequence ID" value="NZ_JBIAPI010000015.1"/>
</dbReference>